<reference evidence="2" key="1">
    <citation type="submission" date="2021-04" db="EMBL/GenBank/DDBJ databases">
        <title>Biosynthetic gene clusters of Dactylosporangioum roseum.</title>
        <authorList>
            <person name="Hartkoorn R.C."/>
            <person name="Beaudoing E."/>
            <person name="Hot D."/>
            <person name="Moureu S."/>
        </authorList>
    </citation>
    <scope>NUCLEOTIDE SEQUENCE</scope>
    <source>
        <strain evidence="2">NRRL B-16295</strain>
    </source>
</reference>
<accession>A0ABY5Z9P1</accession>
<protein>
    <submittedName>
        <fullName evidence="2">Exo-alpha-sialidase</fullName>
    </submittedName>
</protein>
<dbReference type="CDD" id="cd15482">
    <property type="entry name" value="Sialidase_non-viral"/>
    <property type="match status" value="1"/>
</dbReference>
<proteinExistence type="predicted"/>
<keyword evidence="1" id="KW-0812">Transmembrane</keyword>
<gene>
    <name evidence="2" type="ORF">Drose_03880</name>
</gene>
<dbReference type="InterPro" id="IPR036278">
    <property type="entry name" value="Sialidase_sf"/>
</dbReference>
<keyword evidence="1" id="KW-1133">Transmembrane helix</keyword>
<organism evidence="2 3">
    <name type="scientific">Dactylosporangium roseum</name>
    <dbReference type="NCBI Taxonomy" id="47989"/>
    <lineage>
        <taxon>Bacteria</taxon>
        <taxon>Bacillati</taxon>
        <taxon>Actinomycetota</taxon>
        <taxon>Actinomycetes</taxon>
        <taxon>Micromonosporales</taxon>
        <taxon>Micromonosporaceae</taxon>
        <taxon>Dactylosporangium</taxon>
    </lineage>
</organism>
<feature type="transmembrane region" description="Helical" evidence="1">
    <location>
        <begin position="39"/>
        <end position="61"/>
    </location>
</feature>
<keyword evidence="1" id="KW-0472">Membrane</keyword>
<dbReference type="Proteomes" id="UP001058271">
    <property type="component" value="Chromosome"/>
</dbReference>
<evidence type="ECO:0000256" key="1">
    <source>
        <dbReference type="SAM" id="Phobius"/>
    </source>
</evidence>
<sequence>MRPELDFRALRAQVEAATWLPDFSTLHRRAGRVRMRDRMAVVGALVGTLAVFAPVALAGVFGRPTPAVLGPNPDLAEPWSVSPSAPASATSRYASTTTVRAAAGDLPDGVIAAVDVCVEVPQNRRCSLQVVTLREDAAQRRAPFVLDALRQSPLDKLDHVELIRVSPTTFLLSGEVSGGSRTAVRFKLDEASATPLPDQTTAAPVVGPAERLPLGGTDRVVQLVQYGDLFGVRQSDGALSLLVSQPPMARRTVVGKLSAAAGWWVTGADLYTGAPSVSVSRDQGRTWIAHTLDGPAGLDVPTLATLDGRTAYAFVRHAKGIRLFRTTDGGLNWAESKTKIELPAPLNADNALKDRDFGALVRPDRSVLVWVQGNTETVYLESIDGERFDVVAGPGGSLTALDNGYATLGEPARVSQDARKWQEATLSATVLPN</sequence>
<dbReference type="SUPFAM" id="SSF50939">
    <property type="entry name" value="Sialidases"/>
    <property type="match status" value="1"/>
</dbReference>
<dbReference type="RefSeq" id="WP_260726786.1">
    <property type="nucleotide sequence ID" value="NZ_BAAABS010000073.1"/>
</dbReference>
<evidence type="ECO:0000313" key="3">
    <source>
        <dbReference type="Proteomes" id="UP001058271"/>
    </source>
</evidence>
<dbReference type="EMBL" id="CP073721">
    <property type="protein sequence ID" value="UWZ37428.1"/>
    <property type="molecule type" value="Genomic_DNA"/>
</dbReference>
<evidence type="ECO:0000313" key="2">
    <source>
        <dbReference type="EMBL" id="UWZ37428.1"/>
    </source>
</evidence>
<name>A0ABY5Z9P1_9ACTN</name>
<dbReference type="Gene3D" id="2.130.10.10">
    <property type="entry name" value="YVTN repeat-like/Quinoprotein amine dehydrogenase"/>
    <property type="match status" value="1"/>
</dbReference>
<keyword evidence="3" id="KW-1185">Reference proteome</keyword>
<dbReference type="InterPro" id="IPR015943">
    <property type="entry name" value="WD40/YVTN_repeat-like_dom_sf"/>
</dbReference>